<dbReference type="InterPro" id="IPR050659">
    <property type="entry name" value="Peptidase_M24B"/>
</dbReference>
<dbReference type="KEGG" id="tbe:Trebr_1960"/>
<dbReference type="InterPro" id="IPR001714">
    <property type="entry name" value="Pept_M24_MAP"/>
</dbReference>
<gene>
    <name evidence="2" type="ordered locus">Trebr_1960</name>
</gene>
<evidence type="ECO:0000313" key="2">
    <source>
        <dbReference type="EMBL" id="AEE17378.1"/>
    </source>
</evidence>
<reference evidence="3" key="1">
    <citation type="submission" date="2011-04" db="EMBL/GenBank/DDBJ databases">
        <title>The complete genome of Treponema brennaborense DSM 12168.</title>
        <authorList>
            <person name="Lucas S."/>
            <person name="Han J."/>
            <person name="Lapidus A."/>
            <person name="Bruce D."/>
            <person name="Goodwin L."/>
            <person name="Pitluck S."/>
            <person name="Peters L."/>
            <person name="Kyrpides N."/>
            <person name="Mavromatis K."/>
            <person name="Ivanova N."/>
            <person name="Mikhailova N."/>
            <person name="Pagani I."/>
            <person name="Teshima H."/>
            <person name="Detter J.C."/>
            <person name="Tapia R."/>
            <person name="Han C."/>
            <person name="Land M."/>
            <person name="Hauser L."/>
            <person name="Markowitz V."/>
            <person name="Cheng J.-F."/>
            <person name="Hugenholtz P."/>
            <person name="Woyke T."/>
            <person name="Wu D."/>
            <person name="Gronow S."/>
            <person name="Wellnitz S."/>
            <person name="Brambilla E."/>
            <person name="Klenk H.-P."/>
            <person name="Eisen J.A."/>
        </authorList>
    </citation>
    <scope>NUCLEOTIDE SEQUENCE [LARGE SCALE GENOMIC DNA]</scope>
    <source>
        <strain evidence="3">DSM 12168 / CIP 105900 / DD5/3</strain>
    </source>
</reference>
<dbReference type="Pfam" id="PF00557">
    <property type="entry name" value="Peptidase_M24"/>
    <property type="match status" value="1"/>
</dbReference>
<dbReference type="SUPFAM" id="SSF55920">
    <property type="entry name" value="Creatinase/aminopeptidase"/>
    <property type="match status" value="1"/>
</dbReference>
<feature type="domain" description="Peptidase M24" evidence="1">
    <location>
        <begin position="162"/>
        <end position="368"/>
    </location>
</feature>
<dbReference type="Gene3D" id="3.90.230.10">
    <property type="entry name" value="Creatinase/methionine aminopeptidase superfamily"/>
    <property type="match status" value="1"/>
</dbReference>
<keyword evidence="3" id="KW-1185">Reference proteome</keyword>
<dbReference type="HOGENOM" id="CLU_017266_4_2_12"/>
<organism evidence="2 3">
    <name type="scientific">Treponema brennaborense (strain DSM 12168 / CIP 105900 / DD5/3)</name>
    <dbReference type="NCBI Taxonomy" id="906968"/>
    <lineage>
        <taxon>Bacteria</taxon>
        <taxon>Pseudomonadati</taxon>
        <taxon>Spirochaetota</taxon>
        <taxon>Spirochaetia</taxon>
        <taxon>Spirochaetales</taxon>
        <taxon>Treponemataceae</taxon>
        <taxon>Treponema</taxon>
    </lineage>
</organism>
<dbReference type="EMBL" id="CP002696">
    <property type="protein sequence ID" value="AEE17378.1"/>
    <property type="molecule type" value="Genomic_DNA"/>
</dbReference>
<dbReference type="PANTHER" id="PTHR46112">
    <property type="entry name" value="AMINOPEPTIDASE"/>
    <property type="match status" value="1"/>
</dbReference>
<dbReference type="PRINTS" id="PR00599">
    <property type="entry name" value="MAPEPTIDASE"/>
</dbReference>
<sequence length="382" mass="41441">MSVRQTEKPYSQFCLRRKQAFAQKLQEANVAAAFFEDTEGRRDPAIRYFTGHPGDALLVVTAKGESVLCPWDEHMAALMAEADTVLPFTKFARNPLKAAAGIFRKLKLADGSRIEIPPETPYPLFLRFVDALAGYNVLCRENGSHEEAVLMRAVKDEYEIGCIRKAAAVTDAIIELIEARIKDGTIQTETDAALLIERECRNAGCEGTGFETLAAGPARSFGIHCFPPYTAQPFPADGLSILDFGVVTDGYTSDVTLTVAKGTLTPAQEAQLELTEKAYAKALELYNPGVPIKAAALKADEVFAKAKKSMPHALGHGIGLEAHEFPPVKPAIPPETVFVPGMVVTLEPGLYDPANGGCRLENDVLITETGHEVLTKSKIIRL</sequence>
<dbReference type="STRING" id="906968.Trebr_1960"/>
<dbReference type="Proteomes" id="UP000006546">
    <property type="component" value="Chromosome"/>
</dbReference>
<protein>
    <submittedName>
        <fullName evidence="2">Peptidase M24</fullName>
    </submittedName>
</protein>
<dbReference type="AlphaFoldDB" id="F4LJD3"/>
<evidence type="ECO:0000313" key="3">
    <source>
        <dbReference type="Proteomes" id="UP000006546"/>
    </source>
</evidence>
<dbReference type="GO" id="GO:0004177">
    <property type="term" value="F:aminopeptidase activity"/>
    <property type="evidence" value="ECO:0007669"/>
    <property type="project" value="UniProtKB-ARBA"/>
</dbReference>
<dbReference type="PANTHER" id="PTHR46112:SF2">
    <property type="entry name" value="XAA-PRO AMINOPEPTIDASE P-RELATED"/>
    <property type="match status" value="1"/>
</dbReference>
<dbReference type="GO" id="GO:0008235">
    <property type="term" value="F:metalloexopeptidase activity"/>
    <property type="evidence" value="ECO:0007669"/>
    <property type="project" value="UniProtKB-ARBA"/>
</dbReference>
<dbReference type="InterPro" id="IPR000994">
    <property type="entry name" value="Pept_M24"/>
</dbReference>
<dbReference type="OrthoDB" id="9806388at2"/>
<dbReference type="eggNOG" id="COG0006">
    <property type="taxonomic scope" value="Bacteria"/>
</dbReference>
<evidence type="ECO:0000259" key="1">
    <source>
        <dbReference type="Pfam" id="PF00557"/>
    </source>
</evidence>
<name>F4LJD3_TREBD</name>
<proteinExistence type="predicted"/>
<dbReference type="RefSeq" id="WP_013759082.1">
    <property type="nucleotide sequence ID" value="NC_015500.1"/>
</dbReference>
<dbReference type="InterPro" id="IPR036005">
    <property type="entry name" value="Creatinase/aminopeptidase-like"/>
</dbReference>
<accession>F4LJD3</accession>